<protein>
    <recommendedName>
        <fullName evidence="4">Heavy-metal-associated domain-containing protein</fullName>
    </recommendedName>
</protein>
<organism evidence="2 3">
    <name type="scientific">Erythrobacter litoralis</name>
    <dbReference type="NCBI Taxonomy" id="39960"/>
    <lineage>
        <taxon>Bacteria</taxon>
        <taxon>Pseudomonadati</taxon>
        <taxon>Pseudomonadota</taxon>
        <taxon>Alphaproteobacteria</taxon>
        <taxon>Sphingomonadales</taxon>
        <taxon>Erythrobacteraceae</taxon>
        <taxon>Erythrobacter/Porphyrobacter group</taxon>
        <taxon>Erythrobacter</taxon>
    </lineage>
</organism>
<dbReference type="Proteomes" id="UP000027866">
    <property type="component" value="Unassembled WGS sequence"/>
</dbReference>
<evidence type="ECO:0008006" key="4">
    <source>
        <dbReference type="Google" id="ProtNLM"/>
    </source>
</evidence>
<proteinExistence type="predicted"/>
<dbReference type="EMBL" id="JMIX01000007">
    <property type="protein sequence ID" value="KEO93108.1"/>
    <property type="molecule type" value="Genomic_DNA"/>
</dbReference>
<comment type="caution">
    <text evidence="2">The sequence shown here is derived from an EMBL/GenBank/DDBJ whole genome shotgun (WGS) entry which is preliminary data.</text>
</comment>
<sequence length="438" mass="46959">MTASFPTLHRPEAGTTLPPRRWLRHGAAALGALALLGGGYALVLAQVSGERGIAPTASSADIEVRGIAVDVTADSAEEARQQAWREAQRKAWEKVDGPDVSDSELSAMVSAIVIERESIAPRRYIARLGVVFDRQRAGRYLGGQSQQRSSAPMLLIPIMASGGAYTTFERRNEWQRAWAEFNPGTSRIDYVRPSGAGGDSLLINFGQTRRRSRAWWRTTLDQYGAADALVPIARIDYQFPGGPARGIFTARYGPDSTLLGGFELSAESPEQMPGMLAEAVRRFDRMFETALEQGKLTPDPTLQGGDSGEMDPALRRLIEIGRAIQQRDLAREERGPAPNQPETNPAEAQETPDPAETAAPVRAITVQFASPDAATFDAALSAVRGVPGVRGLAVTSTAMGGTSVMSVRYAGSLDELAEALVERGFAVNRGAGALAISR</sequence>
<name>A0A074MMS6_9SPHN</name>
<evidence type="ECO:0000313" key="3">
    <source>
        <dbReference type="Proteomes" id="UP000027866"/>
    </source>
</evidence>
<evidence type="ECO:0000256" key="1">
    <source>
        <dbReference type="SAM" id="MobiDB-lite"/>
    </source>
</evidence>
<dbReference type="AlphaFoldDB" id="A0A074MMS6"/>
<evidence type="ECO:0000313" key="2">
    <source>
        <dbReference type="EMBL" id="KEO93108.1"/>
    </source>
</evidence>
<accession>A0A074MMS6</accession>
<dbReference type="KEGG" id="elq:Ga0102493_112007"/>
<dbReference type="PATRIC" id="fig|39960.10.peg.1095"/>
<feature type="region of interest" description="Disordered" evidence="1">
    <location>
        <begin position="329"/>
        <end position="356"/>
    </location>
</feature>
<dbReference type="RefSeq" id="WP_081845652.1">
    <property type="nucleotide sequence ID" value="NZ_CP017057.1"/>
</dbReference>
<reference evidence="2 3" key="1">
    <citation type="submission" date="2014-04" db="EMBL/GenBank/DDBJ databases">
        <title>A comprehensive comparison of genomes of Erythrobacter spp. Strains.</title>
        <authorList>
            <person name="Zheng Q."/>
        </authorList>
    </citation>
    <scope>NUCLEOTIDE SEQUENCE [LARGE SCALE GENOMIC DNA]</scope>
    <source>
        <strain evidence="2 3">DSM 8509</strain>
    </source>
</reference>
<feature type="region of interest" description="Disordered" evidence="1">
    <location>
        <begin position="291"/>
        <end position="310"/>
    </location>
</feature>
<keyword evidence="3" id="KW-1185">Reference proteome</keyword>
<gene>
    <name evidence="2" type="ORF">EH32_12845</name>
</gene>